<sequence>MWGKRRAVISCQEIIAGIVQAVVSMTTTQKIALLFRQPRTTGEPDSWSVEYAKWISLLLKEGFVASEEGLEIRTFVYAQNPKVFSVCMEWRRK</sequence>
<reference evidence="2" key="1">
    <citation type="submission" date="2014-09" db="EMBL/GenBank/DDBJ databases">
        <authorList>
            <person name="Sharma Rahul"/>
            <person name="Thines Marco"/>
        </authorList>
    </citation>
    <scope>NUCLEOTIDE SEQUENCE [LARGE SCALE GENOMIC DNA]</scope>
</reference>
<accession>A0A0P1A719</accession>
<dbReference type="Proteomes" id="UP000054928">
    <property type="component" value="Unassembled WGS sequence"/>
</dbReference>
<dbReference type="EMBL" id="CCYD01000109">
    <property type="protein sequence ID" value="CEG35981.1"/>
    <property type="molecule type" value="Genomic_DNA"/>
</dbReference>
<protein>
    <submittedName>
        <fullName evidence="1">Uncharacterized protein</fullName>
    </submittedName>
</protein>
<dbReference type="RefSeq" id="XP_024572350.1">
    <property type="nucleotide sequence ID" value="XM_024730214.1"/>
</dbReference>
<name>A0A0P1A719_PLAHL</name>
<dbReference type="OrthoDB" id="167134at2759"/>
<keyword evidence="2" id="KW-1185">Reference proteome</keyword>
<proteinExistence type="predicted"/>
<dbReference type="GeneID" id="36395358"/>
<evidence type="ECO:0000313" key="1">
    <source>
        <dbReference type="EMBL" id="CEG35981.1"/>
    </source>
</evidence>
<dbReference type="AlphaFoldDB" id="A0A0P1A719"/>
<evidence type="ECO:0000313" key="2">
    <source>
        <dbReference type="Proteomes" id="UP000054928"/>
    </source>
</evidence>
<organism evidence="1 2">
    <name type="scientific">Plasmopara halstedii</name>
    <name type="common">Downy mildew of sunflower</name>
    <dbReference type="NCBI Taxonomy" id="4781"/>
    <lineage>
        <taxon>Eukaryota</taxon>
        <taxon>Sar</taxon>
        <taxon>Stramenopiles</taxon>
        <taxon>Oomycota</taxon>
        <taxon>Peronosporomycetes</taxon>
        <taxon>Peronosporales</taxon>
        <taxon>Peronosporaceae</taxon>
        <taxon>Plasmopara</taxon>
    </lineage>
</organism>